<protein>
    <submittedName>
        <fullName evidence="2">Uncharacterized protein</fullName>
    </submittedName>
</protein>
<reference evidence="2" key="1">
    <citation type="journal article" date="2016" name="Ticks Tick Borne Dis.">
        <title>De novo assembly and annotation of the salivary gland transcriptome of Rhipicephalus appendiculatus male and female ticks during blood feeding.</title>
        <authorList>
            <person name="de Castro M.H."/>
            <person name="de Klerk D."/>
            <person name="Pienaar R."/>
            <person name="Latif A.A."/>
            <person name="Rees D.J."/>
            <person name="Mans B.J."/>
        </authorList>
    </citation>
    <scope>NUCLEOTIDE SEQUENCE</scope>
    <source>
        <tissue evidence="2">Salivary glands</tissue>
    </source>
</reference>
<evidence type="ECO:0000313" key="2">
    <source>
        <dbReference type="EMBL" id="JAP87811.1"/>
    </source>
</evidence>
<proteinExistence type="predicted"/>
<evidence type="ECO:0000256" key="1">
    <source>
        <dbReference type="SAM" id="Phobius"/>
    </source>
</evidence>
<feature type="non-terminal residue" evidence="2">
    <location>
        <position position="1"/>
    </location>
</feature>
<sequence length="159" mass="18405">RYQGFSPVANLLPTQPAMQSMLSKWTMIWSLWLLCHLVLAGAYRRHHPCYKKFAHSGLAECRERLVAASKASQDHGGYDNKRSWNEGGSMFEDCFYRTYGSSDSQCLNPTKFKSAFLCLWDTALGDLMDFFMFDFKSRIEVSRLADRLRNCLEDFSEDK</sequence>
<keyword evidence="1" id="KW-1133">Transmembrane helix</keyword>
<name>A0A131ZC36_RHIAP</name>
<feature type="transmembrane region" description="Helical" evidence="1">
    <location>
        <begin position="25"/>
        <end position="43"/>
    </location>
</feature>
<accession>A0A131ZC36</accession>
<dbReference type="EMBL" id="GEDV01000746">
    <property type="protein sequence ID" value="JAP87811.1"/>
    <property type="molecule type" value="Transcribed_RNA"/>
</dbReference>
<keyword evidence="1" id="KW-0472">Membrane</keyword>
<keyword evidence="1" id="KW-0812">Transmembrane</keyword>
<dbReference type="AlphaFoldDB" id="A0A131ZC36"/>
<organism evidence="2">
    <name type="scientific">Rhipicephalus appendiculatus</name>
    <name type="common">Brown ear tick</name>
    <dbReference type="NCBI Taxonomy" id="34631"/>
    <lineage>
        <taxon>Eukaryota</taxon>
        <taxon>Metazoa</taxon>
        <taxon>Ecdysozoa</taxon>
        <taxon>Arthropoda</taxon>
        <taxon>Chelicerata</taxon>
        <taxon>Arachnida</taxon>
        <taxon>Acari</taxon>
        <taxon>Parasitiformes</taxon>
        <taxon>Ixodida</taxon>
        <taxon>Ixodoidea</taxon>
        <taxon>Ixodidae</taxon>
        <taxon>Rhipicephalinae</taxon>
        <taxon>Rhipicephalus</taxon>
        <taxon>Rhipicephalus</taxon>
    </lineage>
</organism>